<comment type="caution">
    <text evidence="1">The sequence shown here is derived from an EMBL/GenBank/DDBJ whole genome shotgun (WGS) entry which is preliminary data.</text>
</comment>
<reference evidence="1 2" key="1">
    <citation type="journal article" date="2013" name="Proc. Natl. Acad. Sci. U.S.A.">
        <title>Genome of an arbuscular mycorrhizal fungus provides insight into the oldest plant symbiosis.</title>
        <authorList>
            <person name="Tisserant E."/>
            <person name="Malbreil M."/>
            <person name="Kuo A."/>
            <person name="Kohler A."/>
            <person name="Symeonidi A."/>
            <person name="Balestrini R."/>
            <person name="Charron P."/>
            <person name="Duensing N."/>
            <person name="Frei Dit Frey N."/>
            <person name="Gianinazzi-Pearson V."/>
            <person name="Gilbert L.B."/>
            <person name="Handa Y."/>
            <person name="Herr J.R."/>
            <person name="Hijri M."/>
            <person name="Koul R."/>
            <person name="Kawaguchi M."/>
            <person name="Krajinski F."/>
            <person name="Lammers P.J."/>
            <person name="Masclaux F.G."/>
            <person name="Murat C."/>
            <person name="Morin E."/>
            <person name="Ndikumana S."/>
            <person name="Pagni M."/>
            <person name="Petitpierre D."/>
            <person name="Requena N."/>
            <person name="Rosikiewicz P."/>
            <person name="Riley R."/>
            <person name="Saito K."/>
            <person name="San Clemente H."/>
            <person name="Shapiro H."/>
            <person name="van Tuinen D."/>
            <person name="Becard G."/>
            <person name="Bonfante P."/>
            <person name="Paszkowski U."/>
            <person name="Shachar-Hill Y.Y."/>
            <person name="Tuskan G.A."/>
            <person name="Young P.W."/>
            <person name="Sanders I.R."/>
            <person name="Henrissat B."/>
            <person name="Rensing S.A."/>
            <person name="Grigoriev I.V."/>
            <person name="Corradi N."/>
            <person name="Roux C."/>
            <person name="Martin F."/>
        </authorList>
    </citation>
    <scope>NUCLEOTIDE SEQUENCE [LARGE SCALE GENOMIC DNA]</scope>
    <source>
        <strain evidence="1 2">DAOM 197198</strain>
    </source>
</reference>
<sequence length="193" mass="23461">MRRHPMLLQISPYRFADLIIDSIEEYKLVKFIKSIDYYSEYFECINGSRNKLSIENMIHNEIENKIIIKAIYQNCSNLIYLKLLLISENILELEQLLINCQYLIGLYFINKNIFDWDKLFEILFKYKFNKSIKLIKLESLILFINNWKGRHLMLLQLDLHASTDLFDLIEEYKSEGIIKKFYYLHSEFKDFEW</sequence>
<gene>
    <name evidence="1" type="ORF">GLOIN_2v1765880</name>
</gene>
<name>A0A2P4QN76_RHIID</name>
<dbReference type="Proteomes" id="UP000018888">
    <property type="component" value="Unassembled WGS sequence"/>
</dbReference>
<evidence type="ECO:0000313" key="2">
    <source>
        <dbReference type="Proteomes" id="UP000018888"/>
    </source>
</evidence>
<keyword evidence="2" id="KW-1185">Reference proteome</keyword>
<accession>A0A2P4QN76</accession>
<proteinExistence type="predicted"/>
<evidence type="ECO:0000313" key="1">
    <source>
        <dbReference type="EMBL" id="POG79080.1"/>
    </source>
</evidence>
<reference evidence="1 2" key="2">
    <citation type="journal article" date="2018" name="New Phytol.">
        <title>High intraspecific genome diversity in the model arbuscular mycorrhizal symbiont Rhizophagus irregularis.</title>
        <authorList>
            <person name="Chen E.C.H."/>
            <person name="Morin E."/>
            <person name="Beaudet D."/>
            <person name="Noel J."/>
            <person name="Yildirir G."/>
            <person name="Ndikumana S."/>
            <person name="Charron P."/>
            <person name="St-Onge C."/>
            <person name="Giorgi J."/>
            <person name="Kruger M."/>
            <person name="Marton T."/>
            <person name="Ropars J."/>
            <person name="Grigoriev I.V."/>
            <person name="Hainaut M."/>
            <person name="Henrissat B."/>
            <person name="Roux C."/>
            <person name="Martin F."/>
            <person name="Corradi N."/>
        </authorList>
    </citation>
    <scope>NUCLEOTIDE SEQUENCE [LARGE SCALE GENOMIC DNA]</scope>
    <source>
        <strain evidence="1 2">DAOM 197198</strain>
    </source>
</reference>
<protein>
    <submittedName>
        <fullName evidence="1">Uncharacterized protein</fullName>
    </submittedName>
</protein>
<organism evidence="1 2">
    <name type="scientific">Rhizophagus irregularis (strain DAOM 181602 / DAOM 197198 / MUCL 43194)</name>
    <name type="common">Arbuscular mycorrhizal fungus</name>
    <name type="synonym">Glomus intraradices</name>
    <dbReference type="NCBI Taxonomy" id="747089"/>
    <lineage>
        <taxon>Eukaryota</taxon>
        <taxon>Fungi</taxon>
        <taxon>Fungi incertae sedis</taxon>
        <taxon>Mucoromycota</taxon>
        <taxon>Glomeromycotina</taxon>
        <taxon>Glomeromycetes</taxon>
        <taxon>Glomerales</taxon>
        <taxon>Glomeraceae</taxon>
        <taxon>Rhizophagus</taxon>
    </lineage>
</organism>
<dbReference type="AlphaFoldDB" id="A0A2P4QN76"/>
<dbReference type="EMBL" id="AUPC02000027">
    <property type="protein sequence ID" value="POG79080.1"/>
    <property type="molecule type" value="Genomic_DNA"/>
</dbReference>